<dbReference type="AlphaFoldDB" id="A0A5C3KK56"/>
<dbReference type="PANTHER" id="PTHR33048">
    <property type="entry name" value="PTH11-LIKE INTEGRAL MEMBRANE PROTEIN (AFU_ORTHOLOGUE AFUA_5G11245)"/>
    <property type="match status" value="1"/>
</dbReference>
<dbReference type="EMBL" id="ML210305">
    <property type="protein sequence ID" value="TFK20285.1"/>
    <property type="molecule type" value="Genomic_DNA"/>
</dbReference>
<dbReference type="InterPro" id="IPR049326">
    <property type="entry name" value="Rhodopsin_dom_fungi"/>
</dbReference>
<keyword evidence="4 6" id="KW-0472">Membrane</keyword>
<dbReference type="Proteomes" id="UP000307440">
    <property type="component" value="Unassembled WGS sequence"/>
</dbReference>
<comment type="subcellular location">
    <subcellularLocation>
        <location evidence="1">Membrane</location>
        <topology evidence="1">Multi-pass membrane protein</topology>
    </subcellularLocation>
</comment>
<feature type="transmembrane region" description="Helical" evidence="6">
    <location>
        <begin position="44"/>
        <end position="62"/>
    </location>
</feature>
<evidence type="ECO:0000256" key="6">
    <source>
        <dbReference type="SAM" id="Phobius"/>
    </source>
</evidence>
<feature type="transmembrane region" description="Helical" evidence="6">
    <location>
        <begin position="17"/>
        <end position="32"/>
    </location>
</feature>
<sequence>MALPAQNTVAWKACTELLHILAIIATVYRLVYRFKFSRLWWDDYLVVVPLLGDLVYSTAVLIKFQDANPSPGDQAKPIFSYWLSTFLFLLIVWSTRMVLSLSLSRVFPDKHPGRIVGLGMTALFGLTFLSAVLVTTLTCETLGFVKSKDDRCIHGVNGYNIKALYMPLTDFISDILLVMTSVFFLSRLPLSQTERYLILTVFSASILTMLSVLVFAIASFSNIDLGPDSRFLFGMFASLEVAVSLVVCNTAIIITSIYRALRKEGPAADAVTERDEYRSDNSDIPSDLTFTDIGSNAPTVDFTQSPTKSFYDSFGSPTSSTNNVLPYLHRAVHSN</sequence>
<dbReference type="PANTHER" id="PTHR33048:SF47">
    <property type="entry name" value="INTEGRAL MEMBRANE PROTEIN-RELATED"/>
    <property type="match status" value="1"/>
</dbReference>
<dbReference type="GO" id="GO:0016020">
    <property type="term" value="C:membrane"/>
    <property type="evidence" value="ECO:0007669"/>
    <property type="project" value="UniProtKB-SubCell"/>
</dbReference>
<evidence type="ECO:0000256" key="1">
    <source>
        <dbReference type="ARBA" id="ARBA00004141"/>
    </source>
</evidence>
<comment type="similarity">
    <text evidence="5">Belongs to the SAT4 family.</text>
</comment>
<feature type="transmembrane region" description="Helical" evidence="6">
    <location>
        <begin position="115"/>
        <end position="137"/>
    </location>
</feature>
<evidence type="ECO:0000256" key="2">
    <source>
        <dbReference type="ARBA" id="ARBA00022692"/>
    </source>
</evidence>
<feature type="transmembrane region" description="Helical" evidence="6">
    <location>
        <begin position="232"/>
        <end position="254"/>
    </location>
</feature>
<dbReference type="STRING" id="230819.A0A5C3KK56"/>
<organism evidence="8 9">
    <name type="scientific">Coprinopsis marcescibilis</name>
    <name type="common">Agaric fungus</name>
    <name type="synonym">Psathyrella marcescibilis</name>
    <dbReference type="NCBI Taxonomy" id="230819"/>
    <lineage>
        <taxon>Eukaryota</taxon>
        <taxon>Fungi</taxon>
        <taxon>Dikarya</taxon>
        <taxon>Basidiomycota</taxon>
        <taxon>Agaricomycotina</taxon>
        <taxon>Agaricomycetes</taxon>
        <taxon>Agaricomycetidae</taxon>
        <taxon>Agaricales</taxon>
        <taxon>Agaricineae</taxon>
        <taxon>Psathyrellaceae</taxon>
        <taxon>Coprinopsis</taxon>
    </lineage>
</organism>
<gene>
    <name evidence="8" type="ORF">FA15DRAFT_659196</name>
</gene>
<feature type="transmembrane region" description="Helical" evidence="6">
    <location>
        <begin position="197"/>
        <end position="220"/>
    </location>
</feature>
<dbReference type="InterPro" id="IPR052337">
    <property type="entry name" value="SAT4-like"/>
</dbReference>
<proteinExistence type="inferred from homology"/>
<keyword evidence="3 6" id="KW-1133">Transmembrane helix</keyword>
<keyword evidence="9" id="KW-1185">Reference proteome</keyword>
<feature type="transmembrane region" description="Helical" evidence="6">
    <location>
        <begin position="164"/>
        <end position="185"/>
    </location>
</feature>
<accession>A0A5C3KK56</accession>
<evidence type="ECO:0000256" key="4">
    <source>
        <dbReference type="ARBA" id="ARBA00023136"/>
    </source>
</evidence>
<feature type="transmembrane region" description="Helical" evidence="6">
    <location>
        <begin position="82"/>
        <end position="103"/>
    </location>
</feature>
<evidence type="ECO:0000259" key="7">
    <source>
        <dbReference type="Pfam" id="PF20684"/>
    </source>
</evidence>
<evidence type="ECO:0000256" key="5">
    <source>
        <dbReference type="ARBA" id="ARBA00038359"/>
    </source>
</evidence>
<evidence type="ECO:0000313" key="9">
    <source>
        <dbReference type="Proteomes" id="UP000307440"/>
    </source>
</evidence>
<dbReference type="Pfam" id="PF20684">
    <property type="entry name" value="Fung_rhodopsin"/>
    <property type="match status" value="1"/>
</dbReference>
<feature type="domain" description="Rhodopsin" evidence="7">
    <location>
        <begin position="29"/>
        <end position="248"/>
    </location>
</feature>
<protein>
    <recommendedName>
        <fullName evidence="7">Rhodopsin domain-containing protein</fullName>
    </recommendedName>
</protein>
<keyword evidence="2 6" id="KW-0812">Transmembrane</keyword>
<reference evidence="8 9" key="1">
    <citation type="journal article" date="2019" name="Nat. Ecol. Evol.">
        <title>Megaphylogeny resolves global patterns of mushroom evolution.</title>
        <authorList>
            <person name="Varga T."/>
            <person name="Krizsan K."/>
            <person name="Foldi C."/>
            <person name="Dima B."/>
            <person name="Sanchez-Garcia M."/>
            <person name="Sanchez-Ramirez S."/>
            <person name="Szollosi G.J."/>
            <person name="Szarkandi J.G."/>
            <person name="Papp V."/>
            <person name="Albert L."/>
            <person name="Andreopoulos W."/>
            <person name="Angelini C."/>
            <person name="Antonin V."/>
            <person name="Barry K.W."/>
            <person name="Bougher N.L."/>
            <person name="Buchanan P."/>
            <person name="Buyck B."/>
            <person name="Bense V."/>
            <person name="Catcheside P."/>
            <person name="Chovatia M."/>
            <person name="Cooper J."/>
            <person name="Damon W."/>
            <person name="Desjardin D."/>
            <person name="Finy P."/>
            <person name="Geml J."/>
            <person name="Haridas S."/>
            <person name="Hughes K."/>
            <person name="Justo A."/>
            <person name="Karasinski D."/>
            <person name="Kautmanova I."/>
            <person name="Kiss B."/>
            <person name="Kocsube S."/>
            <person name="Kotiranta H."/>
            <person name="LaButti K.M."/>
            <person name="Lechner B.E."/>
            <person name="Liimatainen K."/>
            <person name="Lipzen A."/>
            <person name="Lukacs Z."/>
            <person name="Mihaltcheva S."/>
            <person name="Morgado L.N."/>
            <person name="Niskanen T."/>
            <person name="Noordeloos M.E."/>
            <person name="Ohm R.A."/>
            <person name="Ortiz-Santana B."/>
            <person name="Ovrebo C."/>
            <person name="Racz N."/>
            <person name="Riley R."/>
            <person name="Savchenko A."/>
            <person name="Shiryaev A."/>
            <person name="Soop K."/>
            <person name="Spirin V."/>
            <person name="Szebenyi C."/>
            <person name="Tomsovsky M."/>
            <person name="Tulloss R.E."/>
            <person name="Uehling J."/>
            <person name="Grigoriev I.V."/>
            <person name="Vagvolgyi C."/>
            <person name="Papp T."/>
            <person name="Martin F.M."/>
            <person name="Miettinen O."/>
            <person name="Hibbett D.S."/>
            <person name="Nagy L.G."/>
        </authorList>
    </citation>
    <scope>NUCLEOTIDE SEQUENCE [LARGE SCALE GENOMIC DNA]</scope>
    <source>
        <strain evidence="8 9">CBS 121175</strain>
    </source>
</reference>
<evidence type="ECO:0000313" key="8">
    <source>
        <dbReference type="EMBL" id="TFK20285.1"/>
    </source>
</evidence>
<dbReference type="OrthoDB" id="3229610at2759"/>
<evidence type="ECO:0000256" key="3">
    <source>
        <dbReference type="ARBA" id="ARBA00022989"/>
    </source>
</evidence>
<name>A0A5C3KK56_COPMA</name>